<reference evidence="17" key="3">
    <citation type="submission" date="2025-08" db="UniProtKB">
        <authorList>
            <consortium name="Ensembl"/>
        </authorList>
    </citation>
    <scope>IDENTIFICATION</scope>
</reference>
<evidence type="ECO:0000256" key="11">
    <source>
        <dbReference type="ARBA" id="ARBA00023134"/>
    </source>
</evidence>
<dbReference type="Ensembl" id="ENSELUT00000028323.3">
    <property type="protein sequence ID" value="ENSELUP00000018119.3"/>
    <property type="gene ID" value="ENSELUG00000017713.3"/>
</dbReference>
<keyword evidence="10" id="KW-0496">Mitochondrion</keyword>
<keyword evidence="8" id="KW-0378">Hydrolase</keyword>
<dbReference type="GO" id="GO:0008289">
    <property type="term" value="F:lipid binding"/>
    <property type="evidence" value="ECO:0007669"/>
    <property type="project" value="UniProtKB-KW"/>
</dbReference>
<dbReference type="Proteomes" id="UP000265140">
    <property type="component" value="Chromosome 13"/>
</dbReference>
<dbReference type="GO" id="GO:0005525">
    <property type="term" value="F:GTP binding"/>
    <property type="evidence" value="ECO:0007669"/>
    <property type="project" value="UniProtKB-KW"/>
</dbReference>
<dbReference type="FunFam" id="3.40.50.300:FF:000172">
    <property type="entry name" value="Dynamin-1-like protein isoform 1"/>
    <property type="match status" value="1"/>
</dbReference>
<name>A0A3P8YNH5_ESOLU</name>
<evidence type="ECO:0000256" key="12">
    <source>
        <dbReference type="ARBA" id="ARBA00023136"/>
    </source>
</evidence>
<dbReference type="GO" id="GO:0008017">
    <property type="term" value="F:microtubule binding"/>
    <property type="evidence" value="ECO:0007669"/>
    <property type="project" value="TreeGrafter"/>
</dbReference>
<protein>
    <recommendedName>
        <fullName evidence="4">Dynamin-1-like protein</fullName>
        <ecNumber evidence="3">3.6.5.5</ecNumber>
    </recommendedName>
</protein>
<evidence type="ECO:0000256" key="1">
    <source>
        <dbReference type="ARBA" id="ARBA00004450"/>
    </source>
</evidence>
<dbReference type="InterPro" id="IPR019762">
    <property type="entry name" value="Dynamin_GTPase_CS"/>
</dbReference>
<dbReference type="Pfam" id="PF02212">
    <property type="entry name" value="GED"/>
    <property type="match status" value="1"/>
</dbReference>
<feature type="domain" description="GED" evidence="15">
    <location>
        <begin position="567"/>
        <end position="658"/>
    </location>
</feature>
<proteinExistence type="inferred from homology"/>
<evidence type="ECO:0000259" key="16">
    <source>
        <dbReference type="PROSITE" id="PS51718"/>
    </source>
</evidence>
<evidence type="ECO:0000256" key="13">
    <source>
        <dbReference type="ARBA" id="ARBA00048040"/>
    </source>
</evidence>
<reference evidence="18" key="1">
    <citation type="journal article" date="2014" name="PLoS ONE">
        <title>The genome and linkage map of the northern pike (Esox lucius): conserved synteny revealed between the salmonid sister group and the Neoteleostei.</title>
        <authorList>
            <person name="Rondeau E.B."/>
            <person name="Minkley D.R."/>
            <person name="Leong J.S."/>
            <person name="Messmer A.M."/>
            <person name="Jantzen J.R."/>
            <person name="von Schalburg K.R."/>
            <person name="Lemon C."/>
            <person name="Bird N.H."/>
            <person name="Koop B.F."/>
        </authorList>
    </citation>
    <scope>NUCLEOTIDE SEQUENCE</scope>
</reference>
<evidence type="ECO:0000313" key="18">
    <source>
        <dbReference type="Proteomes" id="UP000265140"/>
    </source>
</evidence>
<evidence type="ECO:0000256" key="2">
    <source>
        <dbReference type="ARBA" id="ARBA00004514"/>
    </source>
</evidence>
<dbReference type="GO" id="GO:0005829">
    <property type="term" value="C:cytosol"/>
    <property type="evidence" value="ECO:0007669"/>
    <property type="project" value="UniProtKB-SubCell"/>
</dbReference>
<accession>A0A3P8YNH5</accession>
<dbReference type="SMART" id="SM00302">
    <property type="entry name" value="GED"/>
    <property type="match status" value="1"/>
</dbReference>
<dbReference type="CDD" id="cd08771">
    <property type="entry name" value="DLP_1"/>
    <property type="match status" value="1"/>
</dbReference>
<dbReference type="PROSITE" id="PS00410">
    <property type="entry name" value="G_DYNAMIN_1"/>
    <property type="match status" value="1"/>
</dbReference>
<evidence type="ECO:0000256" key="7">
    <source>
        <dbReference type="ARBA" id="ARBA00022787"/>
    </source>
</evidence>
<keyword evidence="7" id="KW-1000">Mitochondrion outer membrane</keyword>
<dbReference type="AlphaFoldDB" id="A0A3P8YNH5"/>
<dbReference type="InterPro" id="IPR022812">
    <property type="entry name" value="Dynamin"/>
</dbReference>
<dbReference type="InterPro" id="IPR000375">
    <property type="entry name" value="Dynamin_stalk"/>
</dbReference>
<evidence type="ECO:0000313" key="17">
    <source>
        <dbReference type="Ensembl" id="ENSELUP00000018119.3"/>
    </source>
</evidence>
<dbReference type="InterPro" id="IPR045063">
    <property type="entry name" value="Dynamin_N"/>
</dbReference>
<evidence type="ECO:0000256" key="4">
    <source>
        <dbReference type="ARBA" id="ARBA00018833"/>
    </source>
</evidence>
<organism evidence="17 18">
    <name type="scientific">Esox lucius</name>
    <name type="common">Northern pike</name>
    <dbReference type="NCBI Taxonomy" id="8010"/>
    <lineage>
        <taxon>Eukaryota</taxon>
        <taxon>Metazoa</taxon>
        <taxon>Chordata</taxon>
        <taxon>Craniata</taxon>
        <taxon>Vertebrata</taxon>
        <taxon>Euteleostomi</taxon>
        <taxon>Actinopterygii</taxon>
        <taxon>Neopterygii</taxon>
        <taxon>Teleostei</taxon>
        <taxon>Protacanthopterygii</taxon>
        <taxon>Esociformes</taxon>
        <taxon>Esocidae</taxon>
        <taxon>Esox</taxon>
    </lineage>
</organism>
<keyword evidence="9" id="KW-0446">Lipid-binding</keyword>
<keyword evidence="18" id="KW-1185">Reference proteome</keyword>
<dbReference type="InterPro" id="IPR001401">
    <property type="entry name" value="Dynamin_GTPase"/>
</dbReference>
<evidence type="ECO:0000259" key="15">
    <source>
        <dbReference type="PROSITE" id="PS51388"/>
    </source>
</evidence>
<keyword evidence="6 14" id="KW-0547">Nucleotide-binding</keyword>
<dbReference type="PRINTS" id="PR00195">
    <property type="entry name" value="DYNAMIN"/>
</dbReference>
<evidence type="ECO:0000256" key="9">
    <source>
        <dbReference type="ARBA" id="ARBA00023121"/>
    </source>
</evidence>
<keyword evidence="5" id="KW-0963">Cytoplasm</keyword>
<dbReference type="GO" id="GO:0005874">
    <property type="term" value="C:microtubule"/>
    <property type="evidence" value="ECO:0007669"/>
    <property type="project" value="TreeGrafter"/>
</dbReference>
<dbReference type="GO" id="GO:0005741">
    <property type="term" value="C:mitochondrial outer membrane"/>
    <property type="evidence" value="ECO:0007669"/>
    <property type="project" value="UniProtKB-SubCell"/>
</dbReference>
<comment type="subcellular location">
    <subcellularLocation>
        <location evidence="2">Cytoplasm</location>
        <location evidence="2">Cytosol</location>
    </subcellularLocation>
    <subcellularLocation>
        <location evidence="1">Mitochondrion outer membrane</location>
        <topology evidence="1">Peripheral membrane protein</topology>
    </subcellularLocation>
</comment>
<evidence type="ECO:0000256" key="10">
    <source>
        <dbReference type="ARBA" id="ARBA00023128"/>
    </source>
</evidence>
<sequence>METLIPVINRLQEVFLTVGAEIIQLPQIVVVGSQSSGKSSVLESLVGRDFLPRGSGIVTRRPLVLQLVNVPPLSERTQQETGIKAEEWGTFLHSKNQIFTDFQEICKEIEEETERSSGGNKGISPEPIYLKIFSPHVLNLTLVDLPGITKVPVGDQPEDIEAQVQQMILSFISNPNSLILSVSPANSDLATSDALKLAREVDPDGRRTLLVVSKLDLMDAGTDALEVLLGRVIPVRLGIVGVVNRSQHDINTQKSIEDTARDEQAFLQRHYPSLASRCGSRYLARTLSRLLMHHIRDCLPELKSRVTVLSAQYQARLSSYGQPVEDHSATLLQIVTKFASDYCNTIEGTATHIQTSELCGGARICYIFHETFGRTLQSIDPLGGLTELDILTAIRNATGPRPALFVPEISFELLVKRQIKRLEEPSLRCVELVHEELQRIIQHCSSYSTQELLRFPKLHDSIVEVVTSLLRKRLPITNEMVHNLVQIELAYINTKHPDFTDAAQVSASVNSQQVIQDGVKLWKNEKVAEEKAPVSDFSSPVKSQAINLLDTATPVSRKLSAREQRDCEVIQRLIKCYFLIVRKSIQDSVPKTVMHFLVNFVKERLQSELVGQLYKQNLLQGLLIESQDIAQQRTEVAQMLEALQKASNIISEIRETHLW</sequence>
<dbReference type="Gene3D" id="1.20.120.1240">
    <property type="entry name" value="Dynamin, middle domain"/>
    <property type="match status" value="1"/>
</dbReference>
<keyword evidence="11 14" id="KW-0342">GTP-binding</keyword>
<keyword evidence="12" id="KW-0472">Membrane</keyword>
<evidence type="ECO:0000256" key="14">
    <source>
        <dbReference type="RuleBase" id="RU003932"/>
    </source>
</evidence>
<comment type="similarity">
    <text evidence="14">Belongs to the TRAFAC class dynamin-like GTPase superfamily. Dynamin/Fzo/YdjA family.</text>
</comment>
<dbReference type="Pfam" id="PF00350">
    <property type="entry name" value="Dynamin_N"/>
    <property type="match status" value="1"/>
</dbReference>
<reference evidence="17" key="4">
    <citation type="submission" date="2025-09" db="UniProtKB">
        <authorList>
            <consortium name="Ensembl"/>
        </authorList>
    </citation>
    <scope>IDENTIFICATION</scope>
</reference>
<dbReference type="InterPro" id="IPR027417">
    <property type="entry name" value="P-loop_NTPase"/>
</dbReference>
<dbReference type="EC" id="3.6.5.5" evidence="3"/>
<dbReference type="SMART" id="SM00053">
    <property type="entry name" value="DYNc"/>
    <property type="match status" value="1"/>
</dbReference>
<dbReference type="Bgee" id="ENSELUG00000017713">
    <property type="expression patterns" value="Expressed in ovary and 15 other cell types or tissues"/>
</dbReference>
<feature type="domain" description="Dynamin-type G" evidence="16">
    <location>
        <begin position="22"/>
        <end position="300"/>
    </location>
</feature>
<dbReference type="GO" id="GO:0048312">
    <property type="term" value="P:intracellular distribution of mitochondria"/>
    <property type="evidence" value="ECO:0007669"/>
    <property type="project" value="TreeGrafter"/>
</dbReference>
<comment type="catalytic activity">
    <reaction evidence="13">
        <text>GTP + H2O = GDP + phosphate + H(+)</text>
        <dbReference type="Rhea" id="RHEA:19669"/>
        <dbReference type="ChEBI" id="CHEBI:15377"/>
        <dbReference type="ChEBI" id="CHEBI:15378"/>
        <dbReference type="ChEBI" id="CHEBI:37565"/>
        <dbReference type="ChEBI" id="CHEBI:43474"/>
        <dbReference type="ChEBI" id="CHEBI:58189"/>
        <dbReference type="EC" id="3.6.5.5"/>
    </reaction>
</comment>
<evidence type="ECO:0000256" key="6">
    <source>
        <dbReference type="ARBA" id="ARBA00022741"/>
    </source>
</evidence>
<dbReference type="PANTHER" id="PTHR11566">
    <property type="entry name" value="DYNAMIN"/>
    <property type="match status" value="1"/>
</dbReference>
<dbReference type="InterPro" id="IPR020850">
    <property type="entry name" value="GED_dom"/>
</dbReference>
<dbReference type="PROSITE" id="PS51388">
    <property type="entry name" value="GED"/>
    <property type="match status" value="1"/>
</dbReference>
<dbReference type="SUPFAM" id="SSF52540">
    <property type="entry name" value="P-loop containing nucleoside triphosphate hydrolases"/>
    <property type="match status" value="1"/>
</dbReference>
<dbReference type="GO" id="GO:0016559">
    <property type="term" value="P:peroxisome fission"/>
    <property type="evidence" value="ECO:0007669"/>
    <property type="project" value="TreeGrafter"/>
</dbReference>
<dbReference type="GO" id="GO:0000266">
    <property type="term" value="P:mitochondrial fission"/>
    <property type="evidence" value="ECO:0007669"/>
    <property type="project" value="TreeGrafter"/>
</dbReference>
<dbReference type="InterPro" id="IPR003130">
    <property type="entry name" value="GED"/>
</dbReference>
<dbReference type="Pfam" id="PF01031">
    <property type="entry name" value="Dynamin_M"/>
    <property type="match status" value="1"/>
</dbReference>
<dbReference type="Gene3D" id="3.40.50.300">
    <property type="entry name" value="P-loop containing nucleotide triphosphate hydrolases"/>
    <property type="match status" value="1"/>
</dbReference>
<evidence type="ECO:0000256" key="8">
    <source>
        <dbReference type="ARBA" id="ARBA00022801"/>
    </source>
</evidence>
<dbReference type="PROSITE" id="PS51718">
    <property type="entry name" value="G_DYNAMIN_2"/>
    <property type="match status" value="1"/>
</dbReference>
<evidence type="ECO:0000256" key="5">
    <source>
        <dbReference type="ARBA" id="ARBA00022490"/>
    </source>
</evidence>
<dbReference type="GeneTree" id="ENSGT00940000165180"/>
<dbReference type="GO" id="GO:0003924">
    <property type="term" value="F:GTPase activity"/>
    <property type="evidence" value="ECO:0007669"/>
    <property type="project" value="InterPro"/>
</dbReference>
<evidence type="ECO:0000256" key="3">
    <source>
        <dbReference type="ARBA" id="ARBA00011980"/>
    </source>
</evidence>
<dbReference type="PANTHER" id="PTHR11566:SF50">
    <property type="entry name" value="DYNAMIN-1-LIKE PROTEIN ISOFORM X1"/>
    <property type="match status" value="1"/>
</dbReference>
<dbReference type="GO" id="GO:0006897">
    <property type="term" value="P:endocytosis"/>
    <property type="evidence" value="ECO:0007669"/>
    <property type="project" value="TreeGrafter"/>
</dbReference>
<dbReference type="InterPro" id="IPR030381">
    <property type="entry name" value="G_DYNAMIN_dom"/>
</dbReference>
<dbReference type="FunFam" id="1.20.120.1240:FF:000001">
    <property type="entry name" value="Dynamin 1 like"/>
    <property type="match status" value="1"/>
</dbReference>
<reference evidence="17" key="2">
    <citation type="submission" date="2020-02" db="EMBL/GenBank/DDBJ databases">
        <title>Esox lucius (northern pike) genome, fEsoLuc1, primary haplotype.</title>
        <authorList>
            <person name="Myers G."/>
            <person name="Karagic N."/>
            <person name="Meyer A."/>
            <person name="Pippel M."/>
            <person name="Reichard M."/>
            <person name="Winkler S."/>
            <person name="Tracey A."/>
            <person name="Sims Y."/>
            <person name="Howe K."/>
            <person name="Rhie A."/>
            <person name="Formenti G."/>
            <person name="Durbin R."/>
            <person name="Fedrigo O."/>
            <person name="Jarvis E.D."/>
        </authorList>
    </citation>
    <scope>NUCLEOTIDE SEQUENCE [LARGE SCALE GENOMIC DNA]</scope>
</reference>